<feature type="region of interest" description="Disordered" evidence="2">
    <location>
        <begin position="162"/>
        <end position="181"/>
    </location>
</feature>
<dbReference type="Proteomes" id="UP001165289">
    <property type="component" value="Unassembled WGS sequence"/>
</dbReference>
<dbReference type="PANTHER" id="PTHR13318">
    <property type="entry name" value="PARTNER OF PAIRED, ISOFORM B-RELATED"/>
    <property type="match status" value="1"/>
</dbReference>
<dbReference type="SMART" id="SM00166">
    <property type="entry name" value="UBX"/>
    <property type="match status" value="1"/>
</dbReference>
<keyword evidence="1" id="KW-0175">Coiled coil</keyword>
<dbReference type="EMBL" id="JAKMXF010000011">
    <property type="protein sequence ID" value="KAI6661494.1"/>
    <property type="molecule type" value="Genomic_DNA"/>
</dbReference>
<dbReference type="InterPro" id="IPR006553">
    <property type="entry name" value="Leu-rich_rpt_Cys-con_subtyp"/>
</dbReference>
<feature type="coiled-coil region" evidence="1">
    <location>
        <begin position="16"/>
        <end position="57"/>
    </location>
</feature>
<proteinExistence type="predicted"/>
<dbReference type="CDD" id="cd01767">
    <property type="entry name" value="UBX"/>
    <property type="match status" value="1"/>
</dbReference>
<dbReference type="SUPFAM" id="SSF52058">
    <property type="entry name" value="L domain-like"/>
    <property type="match status" value="1"/>
</dbReference>
<dbReference type="Gene3D" id="3.10.20.90">
    <property type="entry name" value="Phosphatidylinositol 3-kinase Catalytic Subunit, Chain A, domain 1"/>
    <property type="match status" value="1"/>
</dbReference>
<evidence type="ECO:0000259" key="3">
    <source>
        <dbReference type="PROSITE" id="PS50033"/>
    </source>
</evidence>
<evidence type="ECO:0000256" key="1">
    <source>
        <dbReference type="SAM" id="Coils"/>
    </source>
</evidence>
<reference evidence="4 5" key="1">
    <citation type="journal article" date="2023" name="BMC Biol.">
        <title>The compact genome of the sponge Oopsacas minuta (Hexactinellida) is lacking key metazoan core genes.</title>
        <authorList>
            <person name="Santini S."/>
            <person name="Schenkelaars Q."/>
            <person name="Jourda C."/>
            <person name="Duchesne M."/>
            <person name="Belahbib H."/>
            <person name="Rocher C."/>
            <person name="Selva M."/>
            <person name="Riesgo A."/>
            <person name="Vervoort M."/>
            <person name="Leys S.P."/>
            <person name="Kodjabachian L."/>
            <person name="Le Bivic A."/>
            <person name="Borchiellini C."/>
            <person name="Claverie J.M."/>
            <person name="Renard E."/>
        </authorList>
    </citation>
    <scope>NUCLEOTIDE SEQUENCE [LARGE SCALE GENOMIC DNA]</scope>
    <source>
        <strain evidence="4">SPO-2</strain>
    </source>
</reference>
<dbReference type="Pfam" id="PF00789">
    <property type="entry name" value="UBX"/>
    <property type="match status" value="1"/>
</dbReference>
<sequence length="848" mass="95602">MNQTKSEKSEVIMDIMNEARDKVDTIKEMSDNFQKNTDQLLENNHEIMDEVVRLEDRMSSDSQPTFSDHDSFMSALISIGFQSEQIQQYLQSCKRENIEPTLQDAVDSLINQSTDITDPITNVSTLPTAESNTYSMIEAGIPTVIGHNKSITYPVSSSQAETPIKYLPSPSHSSQDKEEKEGFYKKLRQEKENNLKHKEKIKELIRNDRNERRAYYPPVNHVTQPDTSLDDESELIQMQEAKEMSRVSIRLLNGIIITKFFDPTDTLEFVLDWIQNEYDLTQITLTQSFPKIEYSAADMTKSLITLGFKKGGSLVVKKQGAVTDVFGRSSDAKSNVAVPILPPVNAQPAMPLLANLQAAHDWGDPGSILGGDFITKSVFLKNIETKKYIIKQLGPFVEIVSLRELSFRILIRRAKVGDLPHLNNLSPGEGQMILARLIRENILSPKLIDMFIGCKMHTIDLTSCNLITNELLHRITRIKSISKLVIKGSSLLTDKAVSFIAEMPHLNNLILENCSNLTNTSCSLISKLKKLKILNLRATKVSDKGVLHLINNEGLVIIEELNLSKTSITQNILLSLGKHCHNLKVLNLDSTKVTSLPIITESTEFSLEKLRELDFSNCDFRDDTNFSEFFKCLNLKVLKVYDASISDFSFLKYLPLESISFPRVIQNIDGSSPFNSLQHHKFTQLNLTNCLSLDLIDMKCIGMIHTLTELSLKNCRCIESIALKSIVSLSQLRILDLEHTKLEDNTAIYIFPFLSQLVYLNLSGTQISNLLLQSQLLNKCENLAILNLNYTKVNNLGLSCLSIPYLSSLFLNGTNANEKTEEIVLQNCRNLKNLTLNNLISDTIDEDD</sequence>
<dbReference type="GO" id="GO:0031146">
    <property type="term" value="P:SCF-dependent proteasomal ubiquitin-dependent protein catabolic process"/>
    <property type="evidence" value="ECO:0007669"/>
    <property type="project" value="TreeGrafter"/>
</dbReference>
<dbReference type="PROSITE" id="PS50033">
    <property type="entry name" value="UBX"/>
    <property type="match status" value="1"/>
</dbReference>
<dbReference type="AlphaFoldDB" id="A0AAV7KN09"/>
<dbReference type="InterPro" id="IPR001012">
    <property type="entry name" value="UBX_dom"/>
</dbReference>
<feature type="domain" description="UBX" evidence="3">
    <location>
        <begin position="240"/>
        <end position="316"/>
    </location>
</feature>
<name>A0AAV7KN09_9METZ</name>
<dbReference type="InterPro" id="IPR029071">
    <property type="entry name" value="Ubiquitin-like_domsf"/>
</dbReference>
<evidence type="ECO:0000256" key="2">
    <source>
        <dbReference type="SAM" id="MobiDB-lite"/>
    </source>
</evidence>
<evidence type="ECO:0000313" key="5">
    <source>
        <dbReference type="Proteomes" id="UP001165289"/>
    </source>
</evidence>
<dbReference type="InterPro" id="IPR032675">
    <property type="entry name" value="LRR_dom_sf"/>
</dbReference>
<evidence type="ECO:0000313" key="4">
    <source>
        <dbReference type="EMBL" id="KAI6661494.1"/>
    </source>
</evidence>
<dbReference type="SMART" id="SM00367">
    <property type="entry name" value="LRR_CC"/>
    <property type="match status" value="4"/>
</dbReference>
<dbReference type="SUPFAM" id="SSF54236">
    <property type="entry name" value="Ubiquitin-like"/>
    <property type="match status" value="1"/>
</dbReference>
<dbReference type="GO" id="GO:0019005">
    <property type="term" value="C:SCF ubiquitin ligase complex"/>
    <property type="evidence" value="ECO:0007669"/>
    <property type="project" value="TreeGrafter"/>
</dbReference>
<accession>A0AAV7KN09</accession>
<organism evidence="4 5">
    <name type="scientific">Oopsacas minuta</name>
    <dbReference type="NCBI Taxonomy" id="111878"/>
    <lineage>
        <taxon>Eukaryota</taxon>
        <taxon>Metazoa</taxon>
        <taxon>Porifera</taxon>
        <taxon>Hexactinellida</taxon>
        <taxon>Hexasterophora</taxon>
        <taxon>Lyssacinosida</taxon>
        <taxon>Leucopsacidae</taxon>
        <taxon>Oopsacas</taxon>
    </lineage>
</organism>
<gene>
    <name evidence="4" type="ORF">LOD99_13367</name>
</gene>
<comment type="caution">
    <text evidence="4">The sequence shown here is derived from an EMBL/GenBank/DDBJ whole genome shotgun (WGS) entry which is preliminary data.</text>
</comment>
<keyword evidence="5" id="KW-1185">Reference proteome</keyword>
<protein>
    <submittedName>
        <fullName evidence="4">F-box/LRR-repeat protein 14</fullName>
    </submittedName>
</protein>
<dbReference type="Gene3D" id="3.80.10.10">
    <property type="entry name" value="Ribonuclease Inhibitor"/>
    <property type="match status" value="2"/>
</dbReference>